<dbReference type="Proteomes" id="UP001205105">
    <property type="component" value="Unassembled WGS sequence"/>
</dbReference>
<dbReference type="EMBL" id="JADXDR010000096">
    <property type="protein sequence ID" value="KAI7839610.1"/>
    <property type="molecule type" value="Genomic_DNA"/>
</dbReference>
<reference evidence="2" key="1">
    <citation type="submission" date="2020-11" db="EMBL/GenBank/DDBJ databases">
        <title>Chlorella ohadii genome sequencing and assembly.</title>
        <authorList>
            <person name="Murik O."/>
            <person name="Treves H."/>
            <person name="Kedem I."/>
            <person name="Shotland Y."/>
            <person name="Kaplan A."/>
        </authorList>
    </citation>
    <scope>NUCLEOTIDE SEQUENCE</scope>
    <source>
        <strain evidence="2">1</strain>
    </source>
</reference>
<keyword evidence="3" id="KW-1185">Reference proteome</keyword>
<feature type="compositionally biased region" description="Low complexity" evidence="1">
    <location>
        <begin position="591"/>
        <end position="607"/>
    </location>
</feature>
<proteinExistence type="predicted"/>
<dbReference type="AlphaFoldDB" id="A0AAD5DPL1"/>
<feature type="non-terminal residue" evidence="2">
    <location>
        <position position="1"/>
    </location>
</feature>
<protein>
    <submittedName>
        <fullName evidence="2">Uncharacterized protein</fullName>
    </submittedName>
</protein>
<gene>
    <name evidence="2" type="ORF">COHA_006610</name>
</gene>
<evidence type="ECO:0000256" key="1">
    <source>
        <dbReference type="SAM" id="MobiDB-lite"/>
    </source>
</evidence>
<organism evidence="2 3">
    <name type="scientific">Chlorella ohadii</name>
    <dbReference type="NCBI Taxonomy" id="2649997"/>
    <lineage>
        <taxon>Eukaryota</taxon>
        <taxon>Viridiplantae</taxon>
        <taxon>Chlorophyta</taxon>
        <taxon>core chlorophytes</taxon>
        <taxon>Trebouxiophyceae</taxon>
        <taxon>Chlorellales</taxon>
        <taxon>Chlorellaceae</taxon>
        <taxon>Chlorella clade</taxon>
        <taxon>Chlorella</taxon>
    </lineage>
</organism>
<feature type="region of interest" description="Disordered" evidence="1">
    <location>
        <begin position="564"/>
        <end position="641"/>
    </location>
</feature>
<accession>A0AAD5DPL1</accession>
<feature type="region of interest" description="Disordered" evidence="1">
    <location>
        <begin position="81"/>
        <end position="100"/>
    </location>
</feature>
<feature type="compositionally biased region" description="Basic residues" evidence="1">
    <location>
        <begin position="578"/>
        <end position="590"/>
    </location>
</feature>
<sequence>MCCIHALDPATMLPVIFPGFMSVRQAQWWVNMLIGAGLLAPAPAPVVLSNCDPTDAISVAWVAIERAKRVLLQLRGKPKGEAAKEAAPSAQHAKQQAVRKERQHLQSVRTALELDAASYAYQKEAYVGQLEAALRQALRQGKLPGIVQQVRQACRQAVDEARQQGKGRAGQVAAMWDSYADTLAAQLNIPRSCCEHVNGCPSRQAELVAACEAAIRRQCAVLWRLLSYPNKRGDVPLSPVTSSDTVGMLLFAQRERFDPDAPTVVWDLAFQAQLTGVGGARYKPGKPMHHVMDVELAEALSALLDVQFDMVAYIFPDLPGIALLAMGEGARYIYADYQTAWHVEVLPKGHPLRRPSLPACLTLGDLPGAVLLATIRALTGMETYGKATRLDTLLSAFHFEALALLRLSRPDGTPGSLCPQLAAAASNGKGGLRPAAELPCSIMVLVKRDCPGTTGGRAKDRHKRAAAAWRAAAAEAQRLTAMAREQAEAAAGGAALGAAVPAAAAEPSPAAAPAAATAASAPAAAAAAAPAAAAAASAAAASGSTPKPATPEGAAAAGTVLHPLPQMPAATGPATGGQRRRQQQQVRKPRSGTAAAEAAAGGEQRQGSAKRRRSGPPASAPANRSQEQQQQQALALPPLTA</sequence>
<feature type="compositionally biased region" description="Low complexity" evidence="1">
    <location>
        <begin position="567"/>
        <end position="577"/>
    </location>
</feature>
<evidence type="ECO:0000313" key="3">
    <source>
        <dbReference type="Proteomes" id="UP001205105"/>
    </source>
</evidence>
<comment type="caution">
    <text evidence="2">The sequence shown here is derived from an EMBL/GenBank/DDBJ whole genome shotgun (WGS) entry which is preliminary data.</text>
</comment>
<name>A0AAD5DPL1_9CHLO</name>
<evidence type="ECO:0000313" key="2">
    <source>
        <dbReference type="EMBL" id="KAI7839610.1"/>
    </source>
</evidence>